<dbReference type="InterPro" id="IPR036962">
    <property type="entry name" value="Glyco_hydro_3_N_sf"/>
</dbReference>
<evidence type="ECO:0000256" key="1">
    <source>
        <dbReference type="ARBA" id="ARBA00000448"/>
    </source>
</evidence>
<dbReference type="SUPFAM" id="SSF51445">
    <property type="entry name" value="(Trans)glycosidases"/>
    <property type="match status" value="1"/>
</dbReference>
<dbReference type="InterPro" id="IPR051915">
    <property type="entry name" value="Cellulose_Degrad_GH3"/>
</dbReference>
<organism evidence="8 9">
    <name type="scientific">Tetragenococcus osmophilus</name>
    <dbReference type="NCBI Taxonomy" id="526944"/>
    <lineage>
        <taxon>Bacteria</taxon>
        <taxon>Bacillati</taxon>
        <taxon>Bacillota</taxon>
        <taxon>Bacilli</taxon>
        <taxon>Lactobacillales</taxon>
        <taxon>Enterococcaceae</taxon>
        <taxon>Tetragenococcus</taxon>
    </lineage>
</organism>
<evidence type="ECO:0000256" key="2">
    <source>
        <dbReference type="ARBA" id="ARBA00005336"/>
    </source>
</evidence>
<dbReference type="Proteomes" id="UP001157039">
    <property type="component" value="Unassembled WGS sequence"/>
</dbReference>
<comment type="caution">
    <text evidence="8">The sequence shown here is derived from an EMBL/GenBank/DDBJ whole genome shotgun (WGS) entry which is preliminary data.</text>
</comment>
<dbReference type="EMBL" id="BSUW01000001">
    <property type="protein sequence ID" value="GMA73145.1"/>
    <property type="molecule type" value="Genomic_DNA"/>
</dbReference>
<keyword evidence="4" id="KW-0732">Signal</keyword>
<comment type="catalytic activity">
    <reaction evidence="1">
        <text>Hydrolysis of terminal, non-reducing beta-D-glucosyl residues with release of beta-D-glucose.</text>
        <dbReference type="EC" id="3.2.1.21"/>
    </reaction>
</comment>
<proteinExistence type="inferred from homology"/>
<feature type="domain" description="Glycoside hydrolase family 3 N-terminal" evidence="7">
    <location>
        <begin position="20"/>
        <end position="259"/>
    </location>
</feature>
<dbReference type="InterPro" id="IPR017853">
    <property type="entry name" value="GH"/>
</dbReference>
<dbReference type="PANTHER" id="PTHR30620">
    <property type="entry name" value="PERIPLASMIC BETA-GLUCOSIDASE-RELATED"/>
    <property type="match status" value="1"/>
</dbReference>
<dbReference type="GO" id="GO:0008422">
    <property type="term" value="F:beta-glucosidase activity"/>
    <property type="evidence" value="ECO:0007669"/>
    <property type="project" value="UniProtKB-EC"/>
</dbReference>
<dbReference type="PANTHER" id="PTHR30620:SF16">
    <property type="entry name" value="LYSOSOMAL BETA GLUCOSIDASE"/>
    <property type="match status" value="1"/>
</dbReference>
<evidence type="ECO:0000256" key="5">
    <source>
        <dbReference type="ARBA" id="ARBA00022801"/>
    </source>
</evidence>
<dbReference type="AlphaFoldDB" id="A0AA37XNI6"/>
<evidence type="ECO:0000256" key="3">
    <source>
        <dbReference type="ARBA" id="ARBA00012744"/>
    </source>
</evidence>
<evidence type="ECO:0000313" key="8">
    <source>
        <dbReference type="EMBL" id="GMA73145.1"/>
    </source>
</evidence>
<sequence>MLIMQKFKSSKVENLLSKMTIEEKIGQINQVGTSIYGGKETKYEQLTRDAKVGSFLSIKNIKKANHLQDIAVNETRLGIPLLFAEDVVHGFDTIFPIPLAESCSWNPSLIKKTAEIAAKEASAAGIHWTFAPAIDVSRDPRWGRIAESFGEDPFLNGEFGSAKVSGFQGEDSIGVLDNNHIISCAKHFAGYSEPEAGRDYNTVDISNYKLANTYLPPFKKLINNGILTVMSAFNSFNGIPATLNQNLLIKLLRKKWTFQVWSFLTGTL</sequence>
<comment type="similarity">
    <text evidence="2">Belongs to the glycosyl hydrolase 3 family.</text>
</comment>
<evidence type="ECO:0000256" key="6">
    <source>
        <dbReference type="ARBA" id="ARBA00023295"/>
    </source>
</evidence>
<gene>
    <name evidence="8" type="ORF">GCM10025885_21940</name>
</gene>
<dbReference type="GO" id="GO:0009251">
    <property type="term" value="P:glucan catabolic process"/>
    <property type="evidence" value="ECO:0007669"/>
    <property type="project" value="TreeGrafter"/>
</dbReference>
<dbReference type="PRINTS" id="PR00133">
    <property type="entry name" value="GLHYDRLASE3"/>
</dbReference>
<dbReference type="InterPro" id="IPR001764">
    <property type="entry name" value="Glyco_hydro_3_N"/>
</dbReference>
<name>A0AA37XNI6_9ENTE</name>
<dbReference type="EC" id="3.2.1.21" evidence="3"/>
<protein>
    <recommendedName>
        <fullName evidence="3">beta-glucosidase</fullName>
        <ecNumber evidence="3">3.2.1.21</ecNumber>
    </recommendedName>
</protein>
<dbReference type="Gene3D" id="3.20.20.300">
    <property type="entry name" value="Glycoside hydrolase, family 3, N-terminal domain"/>
    <property type="match status" value="1"/>
</dbReference>
<reference evidence="8 9" key="1">
    <citation type="journal article" date="2014" name="Int. J. Syst. Evol. Microbiol.">
        <title>Complete genome sequence of Corynebacterium casei LMG S-19264T (=DSM 44701T), isolated from a smear-ripened cheese.</title>
        <authorList>
            <consortium name="US DOE Joint Genome Institute (JGI-PGF)"/>
            <person name="Walter F."/>
            <person name="Albersmeier A."/>
            <person name="Kalinowski J."/>
            <person name="Ruckert C."/>
        </authorList>
    </citation>
    <scope>NUCLEOTIDE SEQUENCE [LARGE SCALE GENOMIC DNA]</scope>
    <source>
        <strain evidence="8 9">NBRC 114545</strain>
    </source>
</reference>
<evidence type="ECO:0000313" key="9">
    <source>
        <dbReference type="Proteomes" id="UP001157039"/>
    </source>
</evidence>
<keyword evidence="6" id="KW-0326">Glycosidase</keyword>
<keyword evidence="5" id="KW-0378">Hydrolase</keyword>
<accession>A0AA37XNI6</accession>
<evidence type="ECO:0000256" key="4">
    <source>
        <dbReference type="ARBA" id="ARBA00022729"/>
    </source>
</evidence>
<dbReference type="Pfam" id="PF00933">
    <property type="entry name" value="Glyco_hydro_3"/>
    <property type="match status" value="1"/>
</dbReference>
<evidence type="ECO:0000259" key="7">
    <source>
        <dbReference type="Pfam" id="PF00933"/>
    </source>
</evidence>